<evidence type="ECO:0000313" key="7">
    <source>
        <dbReference type="Proteomes" id="UP001244341"/>
    </source>
</evidence>
<evidence type="ECO:0000256" key="4">
    <source>
        <dbReference type="PROSITE-ProRule" id="PRU10141"/>
    </source>
</evidence>
<name>A0ABY8U9Q1_TETOB</name>
<evidence type="ECO:0000313" key="6">
    <source>
        <dbReference type="EMBL" id="WIA17997.1"/>
    </source>
</evidence>
<comment type="subcellular location">
    <subcellularLocation>
        <location evidence="1">Cytoplasm</location>
        <location evidence="1">Cytoskeleton</location>
        <location evidence="1">Cilium axoneme</location>
    </subcellularLocation>
</comment>
<reference evidence="6 7" key="1">
    <citation type="submission" date="2023-05" db="EMBL/GenBank/DDBJ databases">
        <title>A 100% complete, gapless, phased diploid assembly of the Scenedesmus obliquus UTEX 3031 genome.</title>
        <authorList>
            <person name="Biondi T.C."/>
            <person name="Hanschen E.R."/>
            <person name="Kwon T."/>
            <person name="Eng W."/>
            <person name="Kruse C.P.S."/>
            <person name="Koehler S.I."/>
            <person name="Kunde Y."/>
            <person name="Gleasner C.D."/>
            <person name="You Mak K.T."/>
            <person name="Polle J."/>
            <person name="Hovde B.T."/>
            <person name="Starkenburg S.R."/>
        </authorList>
    </citation>
    <scope>NUCLEOTIDE SEQUENCE [LARGE SCALE GENOMIC DNA]</scope>
    <source>
        <strain evidence="6 7">DOE0152z</strain>
    </source>
</reference>
<dbReference type="InterPro" id="IPR055414">
    <property type="entry name" value="LRR_R13L4/SHOC2-like"/>
</dbReference>
<keyword evidence="3" id="KW-0677">Repeat</keyword>
<organism evidence="6 7">
    <name type="scientific">Tetradesmus obliquus</name>
    <name type="common">Green alga</name>
    <name type="synonym">Acutodesmus obliquus</name>
    <dbReference type="NCBI Taxonomy" id="3088"/>
    <lineage>
        <taxon>Eukaryota</taxon>
        <taxon>Viridiplantae</taxon>
        <taxon>Chlorophyta</taxon>
        <taxon>core chlorophytes</taxon>
        <taxon>Chlorophyceae</taxon>
        <taxon>CS clade</taxon>
        <taxon>Sphaeropleales</taxon>
        <taxon>Scenedesmaceae</taxon>
        <taxon>Tetradesmus</taxon>
    </lineage>
</organism>
<dbReference type="Gene3D" id="3.80.10.10">
    <property type="entry name" value="Ribonuclease Inhibitor"/>
    <property type="match status" value="1"/>
</dbReference>
<dbReference type="InterPro" id="IPR001611">
    <property type="entry name" value="Leu-rich_rpt"/>
</dbReference>
<gene>
    <name evidence="6" type="ORF">OEZ85_009484</name>
</gene>
<dbReference type="PROSITE" id="PS51450">
    <property type="entry name" value="LRR"/>
    <property type="match status" value="1"/>
</dbReference>
<dbReference type="SUPFAM" id="SSF52058">
    <property type="entry name" value="L domain-like"/>
    <property type="match status" value="1"/>
</dbReference>
<evidence type="ECO:0000256" key="2">
    <source>
        <dbReference type="ARBA" id="ARBA00022614"/>
    </source>
</evidence>
<dbReference type="PANTHER" id="PTHR48051">
    <property type="match status" value="1"/>
</dbReference>
<keyword evidence="4" id="KW-0547">Nucleotide-binding</keyword>
<dbReference type="PROSITE" id="PS50011">
    <property type="entry name" value="PROTEIN_KINASE_DOM"/>
    <property type="match status" value="1"/>
</dbReference>
<feature type="domain" description="Protein kinase" evidence="5">
    <location>
        <begin position="294"/>
        <end position="571"/>
    </location>
</feature>
<keyword evidence="7" id="KW-1185">Reference proteome</keyword>
<dbReference type="Proteomes" id="UP001244341">
    <property type="component" value="Chromosome 9b"/>
</dbReference>
<dbReference type="InterPro" id="IPR003591">
    <property type="entry name" value="Leu-rich_rpt_typical-subtyp"/>
</dbReference>
<evidence type="ECO:0000256" key="3">
    <source>
        <dbReference type="ARBA" id="ARBA00022737"/>
    </source>
</evidence>
<dbReference type="InterPro" id="IPR011009">
    <property type="entry name" value="Kinase-like_dom_sf"/>
</dbReference>
<dbReference type="PANTHER" id="PTHR48051:SF1">
    <property type="entry name" value="RAS SUPPRESSOR PROTEIN 1"/>
    <property type="match status" value="1"/>
</dbReference>
<dbReference type="Pfam" id="PF00069">
    <property type="entry name" value="Pkinase"/>
    <property type="match status" value="1"/>
</dbReference>
<proteinExistence type="predicted"/>
<feature type="binding site" evidence="4">
    <location>
        <position position="321"/>
    </location>
    <ligand>
        <name>ATP</name>
        <dbReference type="ChEBI" id="CHEBI:30616"/>
    </ligand>
</feature>
<dbReference type="Gene3D" id="3.30.200.20">
    <property type="entry name" value="Phosphorylase Kinase, domain 1"/>
    <property type="match status" value="1"/>
</dbReference>
<accession>A0ABY8U9Q1</accession>
<protein>
    <recommendedName>
        <fullName evidence="5">Protein kinase domain-containing protein</fullName>
    </recommendedName>
</protein>
<dbReference type="Pfam" id="PF13855">
    <property type="entry name" value="LRR_8"/>
    <property type="match status" value="1"/>
</dbReference>
<dbReference type="EMBL" id="CP126216">
    <property type="protein sequence ID" value="WIA17997.1"/>
    <property type="molecule type" value="Genomic_DNA"/>
</dbReference>
<dbReference type="SUPFAM" id="SSF56112">
    <property type="entry name" value="Protein kinase-like (PK-like)"/>
    <property type="match status" value="1"/>
</dbReference>
<dbReference type="SMART" id="SM00364">
    <property type="entry name" value="LRR_BAC"/>
    <property type="match status" value="6"/>
</dbReference>
<evidence type="ECO:0000259" key="5">
    <source>
        <dbReference type="PROSITE" id="PS50011"/>
    </source>
</evidence>
<keyword evidence="2" id="KW-0433">Leucine-rich repeat</keyword>
<keyword evidence="4" id="KW-0067">ATP-binding</keyword>
<dbReference type="InterPro" id="IPR000719">
    <property type="entry name" value="Prot_kinase_dom"/>
</dbReference>
<dbReference type="PROSITE" id="PS00107">
    <property type="entry name" value="PROTEIN_KINASE_ATP"/>
    <property type="match status" value="1"/>
</dbReference>
<dbReference type="InterPro" id="IPR032675">
    <property type="entry name" value="LRR_dom_sf"/>
</dbReference>
<dbReference type="InterPro" id="IPR017441">
    <property type="entry name" value="Protein_kinase_ATP_BS"/>
</dbReference>
<dbReference type="SMART" id="SM00369">
    <property type="entry name" value="LRR_TYP"/>
    <property type="match status" value="7"/>
</dbReference>
<dbReference type="InterPro" id="IPR050216">
    <property type="entry name" value="LRR_domain-containing"/>
</dbReference>
<evidence type="ECO:0000256" key="1">
    <source>
        <dbReference type="ARBA" id="ARBA00004430"/>
    </source>
</evidence>
<dbReference type="Pfam" id="PF23598">
    <property type="entry name" value="LRR_14"/>
    <property type="match status" value="1"/>
</dbReference>
<dbReference type="Gene3D" id="1.10.510.10">
    <property type="entry name" value="Transferase(Phosphotransferase) domain 1"/>
    <property type="match status" value="1"/>
</dbReference>
<sequence length="571" mass="59655">MTAGGTPEVPVAGVLQCLEPIAITKQEQAIEDLQALHAVTSCGLAAQEAAPHVTAVSVTNQGAQLAFWPPALCTFTALSSINLSGNAITFIPQSVQALTGLKVLNLSRNSLTSLPPEVSCLTSLTELDVGRNQLAALPAALCSLSQLQVLNAYSNQVQALPQDFGRLQGLVRLGLKSNRLAELPASFSQLSSLVELFLTDNQLSTLPEGFGSLASLVKLQASFNPFTHLPADLWQLPELELFRLAVGELQQWPAGLAEAGSLPKLAWCSIGRNPAAVDVPAVPAALPRVERQALQVGEKLGQGASGEVFLGTYEGCTVAVKIFIADVSPDGSTAEEMAINCAVQHPNITRVLALVTDTQQQQQQQQGEPAAAAAECGGDAGAVVGLVLELVQGKPLAGRPTSQHLLRCKWDADASFSPAAALRICHGVASALAYMHSRGITHGDVYAHNIMADDHWRPVICDFGASFCYSAAADPGRFFERMEVRAFGLFMGDVAARISSSSSSSSGGGGGGDGAAGAAAEDVVQQLQQVVQQCLAGSAMQRPLFAQLEQQLLGLMQQLGVAVATAGEVQQ</sequence>